<accession>A0A8J5R2T1</accession>
<feature type="compositionally biased region" description="Low complexity" evidence="1">
    <location>
        <begin position="41"/>
        <end position="56"/>
    </location>
</feature>
<dbReference type="EMBL" id="JAAALK010000282">
    <property type="protein sequence ID" value="KAG8078546.1"/>
    <property type="molecule type" value="Genomic_DNA"/>
</dbReference>
<evidence type="ECO:0000256" key="1">
    <source>
        <dbReference type="SAM" id="MobiDB-lite"/>
    </source>
</evidence>
<gene>
    <name evidence="3" type="ORF">GUJ93_ZPchr0007g6057</name>
    <name evidence="2" type="ORF">GUJ93_ZPchr0483g7164</name>
</gene>
<sequence>MFHCSMGPTRQGQEVHSKNRAPPASSLRTASGQPLAAYRVRAAGATDSDAAASTGRRAPVQRTIDGCLPPL</sequence>
<organism evidence="2 4">
    <name type="scientific">Zizania palustris</name>
    <name type="common">Northern wild rice</name>
    <dbReference type="NCBI Taxonomy" id="103762"/>
    <lineage>
        <taxon>Eukaryota</taxon>
        <taxon>Viridiplantae</taxon>
        <taxon>Streptophyta</taxon>
        <taxon>Embryophyta</taxon>
        <taxon>Tracheophyta</taxon>
        <taxon>Spermatophyta</taxon>
        <taxon>Magnoliopsida</taxon>
        <taxon>Liliopsida</taxon>
        <taxon>Poales</taxon>
        <taxon>Poaceae</taxon>
        <taxon>BOP clade</taxon>
        <taxon>Oryzoideae</taxon>
        <taxon>Oryzeae</taxon>
        <taxon>Zizaniinae</taxon>
        <taxon>Zizania</taxon>
    </lineage>
</organism>
<reference evidence="2" key="1">
    <citation type="journal article" date="2021" name="bioRxiv">
        <title>Whole Genome Assembly and Annotation of Northern Wild Rice, Zizania palustris L., Supports a Whole Genome Duplication in the Zizania Genus.</title>
        <authorList>
            <person name="Haas M."/>
            <person name="Kono T."/>
            <person name="Macchietto M."/>
            <person name="Millas R."/>
            <person name="McGilp L."/>
            <person name="Shao M."/>
            <person name="Duquette J."/>
            <person name="Hirsch C.N."/>
            <person name="Kimball J."/>
        </authorList>
    </citation>
    <scope>NUCLEOTIDE SEQUENCE</scope>
    <source>
        <tissue evidence="2">Fresh leaf tissue</tissue>
    </source>
</reference>
<proteinExistence type="predicted"/>
<name>A0A8J5R2T1_ZIZPA</name>
<keyword evidence="4" id="KW-1185">Reference proteome</keyword>
<comment type="caution">
    <text evidence="2">The sequence shown here is derived from an EMBL/GenBank/DDBJ whole genome shotgun (WGS) entry which is preliminary data.</text>
</comment>
<feature type="region of interest" description="Disordered" evidence="1">
    <location>
        <begin position="1"/>
        <end position="71"/>
    </location>
</feature>
<dbReference type="Proteomes" id="UP000729402">
    <property type="component" value="Unassembled WGS sequence"/>
</dbReference>
<evidence type="ECO:0000313" key="3">
    <source>
        <dbReference type="EMBL" id="KAG8078546.1"/>
    </source>
</evidence>
<evidence type="ECO:0000313" key="2">
    <source>
        <dbReference type="EMBL" id="KAG8044336.1"/>
    </source>
</evidence>
<dbReference type="AlphaFoldDB" id="A0A8J5R2T1"/>
<evidence type="ECO:0000313" key="4">
    <source>
        <dbReference type="Proteomes" id="UP000729402"/>
    </source>
</evidence>
<reference evidence="2" key="2">
    <citation type="submission" date="2021-02" db="EMBL/GenBank/DDBJ databases">
        <authorList>
            <person name="Kimball J.A."/>
            <person name="Haas M.W."/>
            <person name="Macchietto M."/>
            <person name="Kono T."/>
            <person name="Duquette J."/>
            <person name="Shao M."/>
        </authorList>
    </citation>
    <scope>NUCLEOTIDE SEQUENCE</scope>
    <source>
        <tissue evidence="2">Fresh leaf tissue</tissue>
    </source>
</reference>
<dbReference type="EMBL" id="JAAALK010000811">
    <property type="protein sequence ID" value="KAG8044336.1"/>
    <property type="molecule type" value="Genomic_DNA"/>
</dbReference>
<protein>
    <submittedName>
        <fullName evidence="2">Uncharacterized protein</fullName>
    </submittedName>
</protein>